<organism evidence="13 14">
    <name type="scientific">Litorilituus sediminis</name>
    <dbReference type="NCBI Taxonomy" id="718192"/>
    <lineage>
        <taxon>Bacteria</taxon>
        <taxon>Pseudomonadati</taxon>
        <taxon>Pseudomonadota</taxon>
        <taxon>Gammaproteobacteria</taxon>
        <taxon>Alteromonadales</taxon>
        <taxon>Colwelliaceae</taxon>
        <taxon>Litorilituus</taxon>
    </lineage>
</organism>
<dbReference type="EMBL" id="CP034759">
    <property type="protein sequence ID" value="QBG37571.1"/>
    <property type="molecule type" value="Genomic_DNA"/>
</dbReference>
<comment type="function">
    <text evidence="10">Catalyzes the phosphorylation of the position 2 hydroxy group of 4-diphosphocytidyl-2C-methyl-D-erythritol.</text>
</comment>
<keyword evidence="4 10" id="KW-0808">Transferase</keyword>
<dbReference type="InterPro" id="IPR014721">
    <property type="entry name" value="Ribsml_uS5_D2-typ_fold_subgr"/>
</dbReference>
<name>A0A4P6P7D9_9GAMM</name>
<evidence type="ECO:0000256" key="5">
    <source>
        <dbReference type="ARBA" id="ARBA00022741"/>
    </source>
</evidence>
<feature type="active site" evidence="10">
    <location>
        <position position="16"/>
    </location>
</feature>
<dbReference type="Pfam" id="PF08544">
    <property type="entry name" value="GHMP_kinases_C"/>
    <property type="match status" value="1"/>
</dbReference>
<evidence type="ECO:0000256" key="2">
    <source>
        <dbReference type="ARBA" id="ARBA00012052"/>
    </source>
</evidence>
<evidence type="ECO:0000259" key="11">
    <source>
        <dbReference type="Pfam" id="PF00288"/>
    </source>
</evidence>
<evidence type="ECO:0000256" key="8">
    <source>
        <dbReference type="ARBA" id="ARBA00023229"/>
    </source>
</evidence>
<dbReference type="InterPro" id="IPR020568">
    <property type="entry name" value="Ribosomal_Su5_D2-typ_SF"/>
</dbReference>
<dbReference type="InterPro" id="IPR013750">
    <property type="entry name" value="GHMP_kinase_C_dom"/>
</dbReference>
<dbReference type="Proteomes" id="UP000290244">
    <property type="component" value="Chromosome"/>
</dbReference>
<dbReference type="NCBIfam" id="TIGR00154">
    <property type="entry name" value="ispE"/>
    <property type="match status" value="1"/>
</dbReference>
<evidence type="ECO:0000256" key="6">
    <source>
        <dbReference type="ARBA" id="ARBA00022777"/>
    </source>
</evidence>
<keyword evidence="5 10" id="KW-0547">Nucleotide-binding</keyword>
<reference evidence="13 14" key="1">
    <citation type="submission" date="2018-12" db="EMBL/GenBank/DDBJ databases">
        <title>Complete genome of Litorilituus sediminis.</title>
        <authorList>
            <person name="Liu A."/>
            <person name="Rong J."/>
        </authorList>
    </citation>
    <scope>NUCLEOTIDE SEQUENCE [LARGE SCALE GENOMIC DNA]</scope>
    <source>
        <strain evidence="13 14">JCM 17549</strain>
    </source>
</reference>
<dbReference type="SUPFAM" id="SSF54211">
    <property type="entry name" value="Ribosomal protein S5 domain 2-like"/>
    <property type="match status" value="1"/>
</dbReference>
<dbReference type="Pfam" id="PF00288">
    <property type="entry name" value="GHMP_kinases_N"/>
    <property type="match status" value="1"/>
</dbReference>
<keyword evidence="8 10" id="KW-0414">Isoprene biosynthesis</keyword>
<evidence type="ECO:0000259" key="12">
    <source>
        <dbReference type="Pfam" id="PF08544"/>
    </source>
</evidence>
<dbReference type="GO" id="GO:0016114">
    <property type="term" value="P:terpenoid biosynthetic process"/>
    <property type="evidence" value="ECO:0007669"/>
    <property type="project" value="UniProtKB-UniRule"/>
</dbReference>
<evidence type="ECO:0000313" key="14">
    <source>
        <dbReference type="Proteomes" id="UP000290244"/>
    </source>
</evidence>
<dbReference type="Gene3D" id="3.30.70.890">
    <property type="entry name" value="GHMP kinase, C-terminal domain"/>
    <property type="match status" value="1"/>
</dbReference>
<feature type="binding site" evidence="10">
    <location>
        <begin position="104"/>
        <end position="114"/>
    </location>
    <ligand>
        <name>ATP</name>
        <dbReference type="ChEBI" id="CHEBI:30616"/>
    </ligand>
</feature>
<feature type="domain" description="GHMP kinase C-terminal" evidence="12">
    <location>
        <begin position="215"/>
        <end position="272"/>
    </location>
</feature>
<evidence type="ECO:0000256" key="1">
    <source>
        <dbReference type="ARBA" id="ARBA00009684"/>
    </source>
</evidence>
<keyword evidence="7 10" id="KW-0067">ATP-binding</keyword>
<accession>A0A4P6P7D9</accession>
<dbReference type="InterPro" id="IPR006204">
    <property type="entry name" value="GHMP_kinase_N_dom"/>
</dbReference>
<feature type="domain" description="GHMP kinase N-terminal" evidence="11">
    <location>
        <begin position="71"/>
        <end position="153"/>
    </location>
</feature>
<proteinExistence type="inferred from homology"/>
<dbReference type="AlphaFoldDB" id="A0A4P6P7D9"/>
<sequence>MNRFINQTKTFSAPAKLNLFLHIVGRRSDGYHELETLFQFLDHCDTLSFTVTASEKIQLLTPIAGVNDDDNLIVKAARLLQEKIRQDQHSPILGVNISIDKILPMGGGLGGGSSNAATVLLALNTLWQANYSITELAHLGLTLGADVPIFIHGHAAFAQGVGEKFTPASPEEAWYLVSKPNVSISTQSVFTSGDLPRNTEKLEKPDHLVNIMNDEFFHNDCQTMVIKHYSEVAKLLAWLIEYAPSRMTGTGACVFSRFTSQEQACEVQAKLPNGITSFVAKGLNKSPLITQIASL</sequence>
<evidence type="ECO:0000313" key="13">
    <source>
        <dbReference type="EMBL" id="QBG37571.1"/>
    </source>
</evidence>
<comment type="pathway">
    <text evidence="10">Isoprenoid biosynthesis; isopentenyl diphosphate biosynthesis via DXP pathway; isopentenyl diphosphate from 1-deoxy-D-xylulose 5-phosphate: step 3/6.</text>
</comment>
<evidence type="ECO:0000256" key="7">
    <source>
        <dbReference type="ARBA" id="ARBA00022840"/>
    </source>
</evidence>
<dbReference type="PIRSF" id="PIRSF010376">
    <property type="entry name" value="IspE"/>
    <property type="match status" value="1"/>
</dbReference>
<feature type="active site" evidence="10">
    <location>
        <position position="146"/>
    </location>
</feature>
<dbReference type="UniPathway" id="UPA00056">
    <property type="reaction ID" value="UER00094"/>
</dbReference>
<evidence type="ECO:0000256" key="10">
    <source>
        <dbReference type="HAMAP-Rule" id="MF_00061"/>
    </source>
</evidence>
<evidence type="ECO:0000256" key="9">
    <source>
        <dbReference type="ARBA" id="ARBA00032554"/>
    </source>
</evidence>
<evidence type="ECO:0000256" key="3">
    <source>
        <dbReference type="ARBA" id="ARBA00017473"/>
    </source>
</evidence>
<dbReference type="OrthoDB" id="9809438at2"/>
<comment type="catalytic activity">
    <reaction evidence="10">
        <text>4-CDP-2-C-methyl-D-erythritol + ATP = 4-CDP-2-C-methyl-D-erythritol 2-phosphate + ADP + H(+)</text>
        <dbReference type="Rhea" id="RHEA:18437"/>
        <dbReference type="ChEBI" id="CHEBI:15378"/>
        <dbReference type="ChEBI" id="CHEBI:30616"/>
        <dbReference type="ChEBI" id="CHEBI:57823"/>
        <dbReference type="ChEBI" id="CHEBI:57919"/>
        <dbReference type="ChEBI" id="CHEBI:456216"/>
        <dbReference type="EC" id="2.7.1.148"/>
    </reaction>
</comment>
<dbReference type="EC" id="2.7.1.148" evidence="2 10"/>
<keyword evidence="14" id="KW-1185">Reference proteome</keyword>
<dbReference type="InterPro" id="IPR004424">
    <property type="entry name" value="IspE"/>
</dbReference>
<dbReference type="PANTHER" id="PTHR43527">
    <property type="entry name" value="4-DIPHOSPHOCYTIDYL-2-C-METHYL-D-ERYTHRITOL KINASE, CHLOROPLASTIC"/>
    <property type="match status" value="1"/>
</dbReference>
<dbReference type="GO" id="GO:0019288">
    <property type="term" value="P:isopentenyl diphosphate biosynthetic process, methylerythritol 4-phosphate pathway"/>
    <property type="evidence" value="ECO:0007669"/>
    <property type="project" value="UniProtKB-UniRule"/>
</dbReference>
<dbReference type="SUPFAM" id="SSF55060">
    <property type="entry name" value="GHMP Kinase, C-terminal domain"/>
    <property type="match status" value="1"/>
</dbReference>
<dbReference type="HAMAP" id="MF_00061">
    <property type="entry name" value="IspE"/>
    <property type="match status" value="1"/>
</dbReference>
<dbReference type="InterPro" id="IPR036554">
    <property type="entry name" value="GHMP_kinase_C_sf"/>
</dbReference>
<comment type="similarity">
    <text evidence="1 10">Belongs to the GHMP kinase family. IspE subfamily.</text>
</comment>
<dbReference type="PANTHER" id="PTHR43527:SF2">
    <property type="entry name" value="4-DIPHOSPHOCYTIDYL-2-C-METHYL-D-ERYTHRITOL KINASE, CHLOROPLASTIC"/>
    <property type="match status" value="1"/>
</dbReference>
<dbReference type="GO" id="GO:0050515">
    <property type="term" value="F:4-(cytidine 5'-diphospho)-2-C-methyl-D-erythritol kinase activity"/>
    <property type="evidence" value="ECO:0007669"/>
    <property type="project" value="UniProtKB-UniRule"/>
</dbReference>
<gene>
    <name evidence="10" type="primary">ispE</name>
    <name evidence="13" type="ORF">EMK97_18475</name>
</gene>
<dbReference type="Gene3D" id="3.30.230.10">
    <property type="match status" value="1"/>
</dbReference>
<dbReference type="KEGG" id="lsd:EMK97_18475"/>
<keyword evidence="6 10" id="KW-0418">Kinase</keyword>
<evidence type="ECO:0000256" key="4">
    <source>
        <dbReference type="ARBA" id="ARBA00022679"/>
    </source>
</evidence>
<protein>
    <recommendedName>
        <fullName evidence="3 10">4-diphosphocytidyl-2-C-methyl-D-erythritol kinase</fullName>
        <shortName evidence="10">CMK</shortName>
        <ecNumber evidence="2 10">2.7.1.148</ecNumber>
    </recommendedName>
    <alternativeName>
        <fullName evidence="9 10">4-(cytidine-5'-diphospho)-2-C-methyl-D-erythritol kinase</fullName>
    </alternativeName>
</protein>
<dbReference type="GO" id="GO:0005524">
    <property type="term" value="F:ATP binding"/>
    <property type="evidence" value="ECO:0007669"/>
    <property type="project" value="UniProtKB-UniRule"/>
</dbReference>
<dbReference type="RefSeq" id="WP_130604232.1">
    <property type="nucleotide sequence ID" value="NZ_CP034759.1"/>
</dbReference>